<dbReference type="Pfam" id="PF00059">
    <property type="entry name" value="Lectin_C"/>
    <property type="match status" value="1"/>
</dbReference>
<sequence>MRVLLIFCILYLMAPIGYSQLAGPPGPKGDKGDPGHPGSPGPPGQPGQPGRPGIPGAPGQKGDIGVPGAPGPYAMCTEDIQWLSSLKKNLAKLELAINYDFVRTAGPKFFVSNKEKGNFSRAVEFCSQRGLELALPQSEEENNILTQVFKNLYQWINVSNKKAEGNFEVDMKNRPLTFTKWAEGQPDRSIQDTGCTMLSENGVWHVTQECFLNAYIICQI</sequence>
<dbReference type="InterPro" id="IPR008160">
    <property type="entry name" value="Collagen"/>
</dbReference>
<dbReference type="OrthoDB" id="10255512at2759"/>
<keyword evidence="8" id="KW-1185">Reference proteome</keyword>
<dbReference type="PROSITE" id="PS50041">
    <property type="entry name" value="C_TYPE_LECTIN_2"/>
    <property type="match status" value="1"/>
</dbReference>
<dbReference type="SMART" id="SM00034">
    <property type="entry name" value="CLECT"/>
    <property type="match status" value="1"/>
</dbReference>
<evidence type="ECO:0000313" key="8">
    <source>
        <dbReference type="Proteomes" id="UP000261600"/>
    </source>
</evidence>
<keyword evidence="3" id="KW-0176">Collagen</keyword>
<dbReference type="RefSeq" id="XP_020477092.1">
    <property type="nucleotide sequence ID" value="XM_020621436.1"/>
</dbReference>
<evidence type="ECO:0000256" key="2">
    <source>
        <dbReference type="ARBA" id="ARBA00022837"/>
    </source>
</evidence>
<keyword evidence="1" id="KW-0430">Lectin</keyword>
<evidence type="ECO:0000256" key="5">
    <source>
        <dbReference type="SAM" id="SignalP"/>
    </source>
</evidence>
<dbReference type="Ensembl" id="ENSMALT00000021576.1">
    <property type="protein sequence ID" value="ENSMALP00000021170.1"/>
    <property type="gene ID" value="ENSMALG00000014809.1"/>
</dbReference>
<feature type="compositionally biased region" description="Pro residues" evidence="4">
    <location>
        <begin position="37"/>
        <end position="46"/>
    </location>
</feature>
<dbReference type="GO" id="GO:0005581">
    <property type="term" value="C:collagen trimer"/>
    <property type="evidence" value="ECO:0007669"/>
    <property type="project" value="UniProtKB-KW"/>
</dbReference>
<dbReference type="InterPro" id="IPR051077">
    <property type="entry name" value="Ca-dependent_lectin"/>
</dbReference>
<name>A0A3Q3JWZ6_MONAL</name>
<proteinExistence type="predicted"/>
<organism evidence="7 8">
    <name type="scientific">Monopterus albus</name>
    <name type="common">Swamp eel</name>
    <dbReference type="NCBI Taxonomy" id="43700"/>
    <lineage>
        <taxon>Eukaryota</taxon>
        <taxon>Metazoa</taxon>
        <taxon>Chordata</taxon>
        <taxon>Craniata</taxon>
        <taxon>Vertebrata</taxon>
        <taxon>Euteleostomi</taxon>
        <taxon>Actinopterygii</taxon>
        <taxon>Neopterygii</taxon>
        <taxon>Teleostei</taxon>
        <taxon>Neoteleostei</taxon>
        <taxon>Acanthomorphata</taxon>
        <taxon>Anabantaria</taxon>
        <taxon>Synbranchiformes</taxon>
        <taxon>Synbranchidae</taxon>
        <taxon>Monopterus</taxon>
    </lineage>
</organism>
<evidence type="ECO:0000256" key="4">
    <source>
        <dbReference type="SAM" id="MobiDB-lite"/>
    </source>
</evidence>
<dbReference type="InterPro" id="IPR001304">
    <property type="entry name" value="C-type_lectin-like"/>
</dbReference>
<dbReference type="Pfam" id="PF01391">
    <property type="entry name" value="Collagen"/>
    <property type="match status" value="1"/>
</dbReference>
<dbReference type="Proteomes" id="UP000261600">
    <property type="component" value="Unplaced"/>
</dbReference>
<dbReference type="PANTHER" id="PTHR24024">
    <property type="entry name" value="PULMONARY SURFACTANT-ASSOCIATED PROTEIN A"/>
    <property type="match status" value="1"/>
</dbReference>
<dbReference type="SUPFAM" id="SSF56436">
    <property type="entry name" value="C-type lectin-like"/>
    <property type="match status" value="1"/>
</dbReference>
<reference evidence="7" key="2">
    <citation type="submission" date="2025-09" db="UniProtKB">
        <authorList>
            <consortium name="Ensembl"/>
        </authorList>
    </citation>
    <scope>IDENTIFICATION</scope>
</reference>
<accession>A0A3Q3JWZ6</accession>
<dbReference type="PANTHER" id="PTHR24024:SF15">
    <property type="entry name" value="PULMONARY SURFACTANT-ASSOCIATED PROTEIN D"/>
    <property type="match status" value="1"/>
</dbReference>
<dbReference type="STRING" id="43700.ENSMALP00000021170"/>
<dbReference type="InterPro" id="IPR016187">
    <property type="entry name" value="CTDL_fold"/>
</dbReference>
<feature type="domain" description="C-type lectin" evidence="6">
    <location>
        <begin position="104"/>
        <end position="205"/>
    </location>
</feature>
<dbReference type="KEGG" id="malb:109972518"/>
<dbReference type="Gene3D" id="3.10.100.10">
    <property type="entry name" value="Mannose-Binding Protein A, subunit A"/>
    <property type="match status" value="1"/>
</dbReference>
<dbReference type="GO" id="GO:0005771">
    <property type="term" value="C:multivesicular body"/>
    <property type="evidence" value="ECO:0007669"/>
    <property type="project" value="TreeGrafter"/>
</dbReference>
<dbReference type="InterPro" id="IPR016186">
    <property type="entry name" value="C-type_lectin-like/link_sf"/>
</dbReference>
<evidence type="ECO:0000313" key="7">
    <source>
        <dbReference type="Ensembl" id="ENSMALP00000021170.1"/>
    </source>
</evidence>
<reference evidence="7" key="1">
    <citation type="submission" date="2025-08" db="UniProtKB">
        <authorList>
            <consortium name="Ensembl"/>
        </authorList>
    </citation>
    <scope>IDENTIFICATION</scope>
</reference>
<feature type="signal peptide" evidence="5">
    <location>
        <begin position="1"/>
        <end position="19"/>
    </location>
</feature>
<feature type="chain" id="PRO_5018534690" description="C-type lectin domain-containing protein" evidence="5">
    <location>
        <begin position="20"/>
        <end position="220"/>
    </location>
</feature>
<protein>
    <recommendedName>
        <fullName evidence="6">C-type lectin domain-containing protein</fullName>
    </recommendedName>
</protein>
<dbReference type="GO" id="GO:0005615">
    <property type="term" value="C:extracellular space"/>
    <property type="evidence" value="ECO:0007669"/>
    <property type="project" value="TreeGrafter"/>
</dbReference>
<dbReference type="FunFam" id="3.10.100.10:FF:000125">
    <property type="entry name" value="Mannan-binding lectin H3"/>
    <property type="match status" value="1"/>
</dbReference>
<dbReference type="GeneID" id="109972518"/>
<evidence type="ECO:0000256" key="1">
    <source>
        <dbReference type="ARBA" id="ARBA00022734"/>
    </source>
</evidence>
<evidence type="ECO:0000256" key="3">
    <source>
        <dbReference type="ARBA" id="ARBA00023119"/>
    </source>
</evidence>
<keyword evidence="5" id="KW-0732">Signal</keyword>
<dbReference type="GO" id="GO:0030246">
    <property type="term" value="F:carbohydrate binding"/>
    <property type="evidence" value="ECO:0007669"/>
    <property type="project" value="UniProtKB-KW"/>
</dbReference>
<evidence type="ECO:0000259" key="6">
    <source>
        <dbReference type="PROSITE" id="PS50041"/>
    </source>
</evidence>
<dbReference type="AlphaFoldDB" id="A0A3Q3JWZ6"/>
<feature type="region of interest" description="Disordered" evidence="4">
    <location>
        <begin position="23"/>
        <end position="68"/>
    </location>
</feature>
<keyword evidence="2" id="KW-0106">Calcium</keyword>